<gene>
    <name evidence="2" type="ORF">E4U82_14880</name>
</gene>
<evidence type="ECO:0000313" key="3">
    <source>
        <dbReference type="Proteomes" id="UP000298484"/>
    </source>
</evidence>
<comment type="caution">
    <text evidence="2">The sequence shown here is derived from an EMBL/GenBank/DDBJ whole genome shotgun (WGS) entry which is preliminary data.</text>
</comment>
<dbReference type="Gene3D" id="3.30.310.160">
    <property type="entry name" value="YycH protein, domain 2"/>
    <property type="match status" value="1"/>
</dbReference>
<evidence type="ECO:0000259" key="1">
    <source>
        <dbReference type="Pfam" id="PF09648"/>
    </source>
</evidence>
<dbReference type="GO" id="GO:0016020">
    <property type="term" value="C:membrane"/>
    <property type="evidence" value="ECO:0007669"/>
    <property type="project" value="InterPro"/>
</dbReference>
<dbReference type="InterPro" id="IPR018604">
    <property type="entry name" value="YycI-like"/>
</dbReference>
<reference evidence="2 3" key="1">
    <citation type="submission" date="2019-03" db="EMBL/GenBank/DDBJ databases">
        <title>Genome sequence of Lentibacillus salicampi ATCC BAA-719.</title>
        <authorList>
            <person name="Maclea K.S."/>
            <person name="Simoes Junior M."/>
        </authorList>
    </citation>
    <scope>NUCLEOTIDE SEQUENCE [LARGE SCALE GENOMIC DNA]</scope>
    <source>
        <strain evidence="2 3">ATCC BAA-719</strain>
    </source>
</reference>
<dbReference type="OrthoDB" id="2388036at2"/>
<organism evidence="2 3">
    <name type="scientific">Lentibacillus salicampi</name>
    <dbReference type="NCBI Taxonomy" id="175306"/>
    <lineage>
        <taxon>Bacteria</taxon>
        <taxon>Bacillati</taxon>
        <taxon>Bacillota</taxon>
        <taxon>Bacilli</taxon>
        <taxon>Bacillales</taxon>
        <taxon>Bacillaceae</taxon>
        <taxon>Lentibacillus</taxon>
    </lineage>
</organism>
<evidence type="ECO:0000313" key="2">
    <source>
        <dbReference type="EMBL" id="TFJ91982.1"/>
    </source>
</evidence>
<dbReference type="InterPro" id="IPR042274">
    <property type="entry name" value="YycH/YycI_2"/>
</dbReference>
<dbReference type="Pfam" id="PF09648">
    <property type="entry name" value="YycI"/>
    <property type="match status" value="1"/>
</dbReference>
<name>A0A4Y9A9K2_9BACI</name>
<protein>
    <recommendedName>
        <fullName evidence="1">Regulatory protein YycH-like domain-containing protein</fullName>
    </recommendedName>
</protein>
<sequence>MQWKQIKTLFILCFLVLDIYLLLMFINKQSAAEFALPDTSDSTFAQELEAADISVSADLPSGTFSEPQLYLNQKSFTDDELAFFEDADNQQTVVMDDTFILSRFQEPVAIPDEADSSLINEIVKSNIPMADQYTFGSWNEEMNVLVFFQQKNDFPIYYNQSGIVLVYLNDDNEMLFYTQTMLGEAGSSDEEQTLNEPIKAIQAIFEGNRLESGDEITDVNMGLHTRIPLDNGERVFSPTWAITVNHEEKFHVNAIENLVVSSDERTFLTGVITFTIEKIQKLDDASEMKSFVLAYLDELLASNQQSESEIE</sequence>
<feature type="domain" description="Regulatory protein YycH-like" evidence="1">
    <location>
        <begin position="40"/>
        <end position="255"/>
    </location>
</feature>
<dbReference type="RefSeq" id="WP_135110946.1">
    <property type="nucleotide sequence ID" value="NZ_SRHY01000033.1"/>
</dbReference>
<dbReference type="Proteomes" id="UP000298484">
    <property type="component" value="Unassembled WGS sequence"/>
</dbReference>
<accession>A0A4Y9A9K2</accession>
<proteinExistence type="predicted"/>
<keyword evidence="3" id="KW-1185">Reference proteome</keyword>
<dbReference type="AlphaFoldDB" id="A0A4Y9A9K2"/>
<dbReference type="EMBL" id="SRHY01000033">
    <property type="protein sequence ID" value="TFJ91982.1"/>
    <property type="molecule type" value="Genomic_DNA"/>
</dbReference>